<dbReference type="Pfam" id="PF12762">
    <property type="entry name" value="DDE_Tnp_IS1595"/>
    <property type="match status" value="1"/>
</dbReference>
<dbReference type="EMBL" id="CAJNOR010003952">
    <property type="protein sequence ID" value="CAF1462570.1"/>
    <property type="molecule type" value="Genomic_DNA"/>
</dbReference>
<dbReference type="Proteomes" id="UP000663828">
    <property type="component" value="Unassembled WGS sequence"/>
</dbReference>
<evidence type="ECO:0000313" key="3">
    <source>
        <dbReference type="EMBL" id="CAF1462570.1"/>
    </source>
</evidence>
<sequence>MAYSPIPALDDLSVREWNNLTDDLAKTIGFCQRVGLLHTYPAEFCPKKHSNWYLGSCPKSIDKCKWRCRVYRRGAATLLPLIHQFILPGSTNYSDQCSAYNSIVNINNGPNRYAHETVNHSINFVDPTTLVHTQTVENVWMVAKIRKKNQMGQHRSLLDSHLAEFIWRRKFGNRSFENLIRIIQEVYPAV</sequence>
<dbReference type="Proteomes" id="UP000663852">
    <property type="component" value="Unassembled WGS sequence"/>
</dbReference>
<keyword evidence="4" id="KW-1185">Reference proteome</keyword>
<accession>A0A815QFE7</accession>
<proteinExistence type="predicted"/>
<evidence type="ECO:0000259" key="1">
    <source>
        <dbReference type="SMART" id="SM01126"/>
    </source>
</evidence>
<organism evidence="3 4">
    <name type="scientific">Adineta ricciae</name>
    <name type="common">Rotifer</name>
    <dbReference type="NCBI Taxonomy" id="249248"/>
    <lineage>
        <taxon>Eukaryota</taxon>
        <taxon>Metazoa</taxon>
        <taxon>Spiralia</taxon>
        <taxon>Gnathifera</taxon>
        <taxon>Rotifera</taxon>
        <taxon>Eurotatoria</taxon>
        <taxon>Bdelloidea</taxon>
        <taxon>Adinetida</taxon>
        <taxon>Adinetidae</taxon>
        <taxon>Adineta</taxon>
    </lineage>
</organism>
<evidence type="ECO:0000313" key="2">
    <source>
        <dbReference type="EMBL" id="CAF1350933.1"/>
    </source>
</evidence>
<feature type="domain" description="ISXO2-like transposase" evidence="1">
    <location>
        <begin position="8"/>
        <end position="170"/>
    </location>
</feature>
<evidence type="ECO:0000313" key="4">
    <source>
        <dbReference type="Proteomes" id="UP000663828"/>
    </source>
</evidence>
<dbReference type="SMART" id="SM01126">
    <property type="entry name" value="DDE_Tnp_IS1595"/>
    <property type="match status" value="1"/>
</dbReference>
<reference evidence="3" key="1">
    <citation type="submission" date="2021-02" db="EMBL/GenBank/DDBJ databases">
        <authorList>
            <person name="Nowell W R."/>
        </authorList>
    </citation>
    <scope>NUCLEOTIDE SEQUENCE</scope>
</reference>
<name>A0A815QFE7_ADIRI</name>
<dbReference type="EMBL" id="CAJNOJ010000264">
    <property type="protein sequence ID" value="CAF1350933.1"/>
    <property type="molecule type" value="Genomic_DNA"/>
</dbReference>
<dbReference type="PANTHER" id="PTHR47163:SF2">
    <property type="entry name" value="SI:DKEY-17M8.2"/>
    <property type="match status" value="1"/>
</dbReference>
<dbReference type="OrthoDB" id="5809873at2759"/>
<dbReference type="InterPro" id="IPR024445">
    <property type="entry name" value="Tnp_ISXO2-like"/>
</dbReference>
<gene>
    <name evidence="2" type="ORF">EDS130_LOCUS33275</name>
    <name evidence="3" type="ORF">XAT740_LOCUS37520</name>
</gene>
<protein>
    <recommendedName>
        <fullName evidence="1">ISXO2-like transposase domain-containing protein</fullName>
    </recommendedName>
</protein>
<dbReference type="PANTHER" id="PTHR47163">
    <property type="entry name" value="DDE_TNP_IS1595 DOMAIN-CONTAINING PROTEIN"/>
    <property type="match status" value="1"/>
</dbReference>
<dbReference type="AlphaFoldDB" id="A0A815QFE7"/>
<comment type="caution">
    <text evidence="3">The sequence shown here is derived from an EMBL/GenBank/DDBJ whole genome shotgun (WGS) entry which is preliminary data.</text>
</comment>
<dbReference type="InterPro" id="IPR053164">
    <property type="entry name" value="IS1016-like_transposase"/>
</dbReference>